<keyword evidence="1" id="KW-0732">Signal</keyword>
<proteinExistence type="predicted"/>
<name>A0ABX2PMQ9_9RHOB</name>
<dbReference type="Proteomes" id="UP000630805">
    <property type="component" value="Unassembled WGS sequence"/>
</dbReference>
<feature type="chain" id="PRO_5046443491" description="Lipid-binding SYLF domain-containing protein" evidence="1">
    <location>
        <begin position="21"/>
        <end position="232"/>
    </location>
</feature>
<protein>
    <recommendedName>
        <fullName evidence="4">Lipid-binding SYLF domain-containing protein</fullName>
    </recommendedName>
</protein>
<evidence type="ECO:0000313" key="3">
    <source>
        <dbReference type="Proteomes" id="UP000630805"/>
    </source>
</evidence>
<evidence type="ECO:0000313" key="2">
    <source>
        <dbReference type="EMBL" id="NVO55403.1"/>
    </source>
</evidence>
<evidence type="ECO:0008006" key="4">
    <source>
        <dbReference type="Google" id="ProtNLM"/>
    </source>
</evidence>
<dbReference type="EMBL" id="JABXWT010000002">
    <property type="protein sequence ID" value="NVO55403.1"/>
    <property type="molecule type" value="Genomic_DNA"/>
</dbReference>
<reference evidence="2 3" key="1">
    <citation type="submission" date="2020-06" db="EMBL/GenBank/DDBJ databases">
        <authorList>
            <person name="Cao W.R."/>
        </authorList>
    </citation>
    <scope>NUCLEOTIDE SEQUENCE [LARGE SCALE GENOMIC DNA]</scope>
    <source>
        <strain evidence="2 3">B1Z28</strain>
    </source>
</reference>
<organism evidence="2 3">
    <name type="scientific">Ruegeria haliotis</name>
    <dbReference type="NCBI Taxonomy" id="2747601"/>
    <lineage>
        <taxon>Bacteria</taxon>
        <taxon>Pseudomonadati</taxon>
        <taxon>Pseudomonadota</taxon>
        <taxon>Alphaproteobacteria</taxon>
        <taxon>Rhodobacterales</taxon>
        <taxon>Roseobacteraceae</taxon>
        <taxon>Ruegeria</taxon>
    </lineage>
</organism>
<comment type="caution">
    <text evidence="2">The sequence shown here is derived from an EMBL/GenBank/DDBJ whole genome shotgun (WGS) entry which is preliminary data.</text>
</comment>
<keyword evidence="3" id="KW-1185">Reference proteome</keyword>
<gene>
    <name evidence="2" type="ORF">HW561_06345</name>
</gene>
<accession>A0ABX2PMQ9</accession>
<sequence>MFRYFFVGFACLALSGPTMAEGVLDKIKKGADNTLDAVGQGAQKVGQGIEKGADIVGDTVDSTADLVTNEATPEETRAELDIMADEVLNRLLAENADAATMYDISAGYAAFDTRKISVFPVAAGYGRGVAVDKVDGTHTYMNMGTGGVGAAVGIGGFATQFVILFQTEGDFLKFVTDGYDATAETGAMYGDERTEETIQFVDGRSIFVLGKKGWRVAATASGTKYWKSPKLN</sequence>
<feature type="signal peptide" evidence="1">
    <location>
        <begin position="1"/>
        <end position="20"/>
    </location>
</feature>
<evidence type="ECO:0000256" key="1">
    <source>
        <dbReference type="SAM" id="SignalP"/>
    </source>
</evidence>
<dbReference type="RefSeq" id="WP_176862835.1">
    <property type="nucleotide sequence ID" value="NZ_JABXWT010000002.1"/>
</dbReference>